<protein>
    <submittedName>
        <fullName evidence="13">Uncharacterized protein</fullName>
    </submittedName>
</protein>
<evidence type="ECO:0000256" key="2">
    <source>
        <dbReference type="ARBA" id="ARBA00022692"/>
    </source>
</evidence>
<comment type="function">
    <text evidence="8">Required to protect lysosomal transporter MFSD1 from lysosomal proteolysis and for MFSD1 lysosomal localization.</text>
</comment>
<dbReference type="InterPro" id="IPR029382">
    <property type="entry name" value="NCU-G1"/>
</dbReference>
<feature type="transmembrane region" description="Helical" evidence="11">
    <location>
        <begin position="340"/>
        <end position="365"/>
    </location>
</feature>
<evidence type="ECO:0000256" key="11">
    <source>
        <dbReference type="SAM" id="Phobius"/>
    </source>
</evidence>
<feature type="chain" id="PRO_5032872297" evidence="12">
    <location>
        <begin position="22"/>
        <end position="381"/>
    </location>
</feature>
<dbReference type="Proteomes" id="UP000597762">
    <property type="component" value="Unassembled WGS sequence"/>
</dbReference>
<keyword evidence="6" id="KW-0325">Glycoprotein</keyword>
<evidence type="ECO:0000256" key="3">
    <source>
        <dbReference type="ARBA" id="ARBA00022729"/>
    </source>
</evidence>
<keyword evidence="3 12" id="KW-0732">Signal</keyword>
<keyword evidence="2 11" id="KW-0812">Transmembrane</keyword>
<comment type="subunit">
    <text evidence="10">Interacts (via lumenal domain) with lysosomal protein MFSD1; the interaction starts while both proteins are still in the endoplasmic reticulum and is required for stabilization of MFSD1 in lysosomes but has no direct effect on its targeting to lysosomes or transporter activity.</text>
</comment>
<evidence type="ECO:0000256" key="7">
    <source>
        <dbReference type="ARBA" id="ARBA00023228"/>
    </source>
</evidence>
<reference evidence="13" key="1">
    <citation type="submission" date="2021-01" db="EMBL/GenBank/DDBJ databases">
        <authorList>
            <person name="Li R."/>
            <person name="Bekaert M."/>
        </authorList>
    </citation>
    <scope>NUCLEOTIDE SEQUENCE</scope>
    <source>
        <strain evidence="13">Farmed</strain>
    </source>
</reference>
<comment type="similarity">
    <text evidence="1">Belongs to the GLMP family.</text>
</comment>
<evidence type="ECO:0000313" key="13">
    <source>
        <dbReference type="EMBL" id="CAE1149655.1"/>
    </source>
</evidence>
<proteinExistence type="inferred from homology"/>
<dbReference type="GO" id="GO:0005765">
    <property type="term" value="C:lysosomal membrane"/>
    <property type="evidence" value="ECO:0007669"/>
    <property type="project" value="UniProtKB-SubCell"/>
</dbReference>
<evidence type="ECO:0000256" key="10">
    <source>
        <dbReference type="ARBA" id="ARBA00044960"/>
    </source>
</evidence>
<dbReference type="EMBL" id="CAHIKZ030000080">
    <property type="protein sequence ID" value="CAE1149655.1"/>
    <property type="molecule type" value="Genomic_DNA"/>
</dbReference>
<feature type="signal peptide" evidence="12">
    <location>
        <begin position="1"/>
        <end position="21"/>
    </location>
</feature>
<dbReference type="PANTHER" id="PTHR31981">
    <property type="entry name" value="GLYCOSYLATED LYSOSOMAL MEMBRANE PROTEIN"/>
    <property type="match status" value="1"/>
</dbReference>
<keyword evidence="7" id="KW-0458">Lysosome</keyword>
<keyword evidence="4 11" id="KW-1133">Transmembrane helix</keyword>
<dbReference type="Pfam" id="PF15065">
    <property type="entry name" value="NCU-G1"/>
    <property type="match status" value="1"/>
</dbReference>
<evidence type="ECO:0000256" key="8">
    <source>
        <dbReference type="ARBA" id="ARBA00024176"/>
    </source>
</evidence>
<evidence type="ECO:0000256" key="5">
    <source>
        <dbReference type="ARBA" id="ARBA00023136"/>
    </source>
</evidence>
<evidence type="ECO:0000313" key="14">
    <source>
        <dbReference type="Proteomes" id="UP000597762"/>
    </source>
</evidence>
<dbReference type="AlphaFoldDB" id="A0A812APF2"/>
<keyword evidence="14" id="KW-1185">Reference proteome</keyword>
<name>A0A812APF2_ACAPH</name>
<keyword evidence="5 11" id="KW-0472">Membrane</keyword>
<comment type="caution">
    <text evidence="13">The sequence shown here is derived from an EMBL/GenBank/DDBJ whole genome shotgun (WGS) entry which is preliminary data.</text>
</comment>
<evidence type="ECO:0000256" key="9">
    <source>
        <dbReference type="ARBA" id="ARBA00024189"/>
    </source>
</evidence>
<accession>A0A812APF2</accession>
<gene>
    <name evidence="13" type="ORF">SPHA_2778</name>
</gene>
<comment type="subcellular location">
    <subcellularLocation>
        <location evidence="9">Lysosome membrane</location>
        <topology evidence="9">Single-pass type I membrane protein</topology>
        <orientation evidence="9">Lumenal side</orientation>
    </subcellularLocation>
</comment>
<evidence type="ECO:0000256" key="6">
    <source>
        <dbReference type="ARBA" id="ARBA00023180"/>
    </source>
</evidence>
<evidence type="ECO:0000256" key="1">
    <source>
        <dbReference type="ARBA" id="ARBA00010599"/>
    </source>
</evidence>
<sequence length="381" mass="42869">MDLSFNCRLFAFILIALAIFAADDSKWNKRKLTTVSCGNNCSYIKAEGQSDILHYLFSGKPAMSILSIKTDTNGKLLINTKFSPPQIKVDPDKSFLYAFGIVFDKLIEYNDSKNTANIEKYDPAEWKNYSTAMEIVSNKQDSVVFFKSYSTDNVPRNITFSFWNFADNSRQDILPHLIVTSNSSLMNLVINNVKPSFSTSRFALAATYISHGNSRFSIKSEKSLDDEYSPGTFEVANWLAVSNNHNSFWQWKPVSYFGTPRSTMTSTYVKSYKLNTNFSRLPENPSLAYSFFTEMGDYNMSSNILSFGLTDDKFYDRNNYTAWSATFGYGIPPAETVSTLAIAIISVGLGIPALLFVGGGIYLCLKRRRNDYEPVFGTISS</sequence>
<dbReference type="OrthoDB" id="6264340at2759"/>
<evidence type="ECO:0000256" key="12">
    <source>
        <dbReference type="SAM" id="SignalP"/>
    </source>
</evidence>
<evidence type="ECO:0000256" key="4">
    <source>
        <dbReference type="ARBA" id="ARBA00022989"/>
    </source>
</evidence>
<dbReference type="PANTHER" id="PTHR31981:SF1">
    <property type="entry name" value="GLYCOSYLATED LYSOSOMAL MEMBRANE PROTEIN"/>
    <property type="match status" value="1"/>
</dbReference>
<organism evidence="13 14">
    <name type="scientific">Acanthosepion pharaonis</name>
    <name type="common">Pharaoh cuttlefish</name>
    <name type="synonym">Sepia pharaonis</name>
    <dbReference type="NCBI Taxonomy" id="158019"/>
    <lineage>
        <taxon>Eukaryota</taxon>
        <taxon>Metazoa</taxon>
        <taxon>Spiralia</taxon>
        <taxon>Lophotrochozoa</taxon>
        <taxon>Mollusca</taxon>
        <taxon>Cephalopoda</taxon>
        <taxon>Coleoidea</taxon>
        <taxon>Decapodiformes</taxon>
        <taxon>Sepiida</taxon>
        <taxon>Sepiina</taxon>
        <taxon>Sepiidae</taxon>
        <taxon>Acanthosepion</taxon>
    </lineage>
</organism>